<protein>
    <submittedName>
        <fullName evidence="2">tRNA1Val (Adenine37-N6)-methyltransferase</fullName>
    </submittedName>
</protein>
<reference evidence="2 3" key="1">
    <citation type="submission" date="2019-03" db="EMBL/GenBank/DDBJ databases">
        <title>Genomic Encyclopedia of Type Strains, Phase IV (KMG-IV): sequencing the most valuable type-strain genomes for metagenomic binning, comparative biology and taxonomic classification.</title>
        <authorList>
            <person name="Goeker M."/>
        </authorList>
    </citation>
    <scope>NUCLEOTIDE SEQUENCE [LARGE SCALE GENOMIC DNA]</scope>
    <source>
        <strain evidence="2 3">DSM 100013</strain>
    </source>
</reference>
<organism evidence="2 3">
    <name type="scientific">Serpentinicella alkaliphila</name>
    <dbReference type="NCBI Taxonomy" id="1734049"/>
    <lineage>
        <taxon>Bacteria</taxon>
        <taxon>Bacillati</taxon>
        <taxon>Bacillota</taxon>
        <taxon>Clostridia</taxon>
        <taxon>Peptostreptococcales</taxon>
        <taxon>Natronincolaceae</taxon>
        <taxon>Serpentinicella</taxon>
    </lineage>
</organism>
<keyword evidence="2" id="KW-0489">Methyltransferase</keyword>
<dbReference type="InterPro" id="IPR007848">
    <property type="entry name" value="Small_mtfrase_dom"/>
</dbReference>
<evidence type="ECO:0000313" key="3">
    <source>
        <dbReference type="Proteomes" id="UP000295504"/>
    </source>
</evidence>
<dbReference type="InterPro" id="IPR029063">
    <property type="entry name" value="SAM-dependent_MTases_sf"/>
</dbReference>
<evidence type="ECO:0000259" key="1">
    <source>
        <dbReference type="Pfam" id="PF05175"/>
    </source>
</evidence>
<dbReference type="EMBL" id="SLYC01000023">
    <property type="protein sequence ID" value="TCQ01754.1"/>
    <property type="molecule type" value="Genomic_DNA"/>
</dbReference>
<gene>
    <name evidence="2" type="ORF">EDD79_102329</name>
</gene>
<comment type="caution">
    <text evidence="2">The sequence shown here is derived from an EMBL/GenBank/DDBJ whole genome shotgun (WGS) entry which is preliminary data.</text>
</comment>
<dbReference type="CDD" id="cd02440">
    <property type="entry name" value="AdoMet_MTases"/>
    <property type="match status" value="1"/>
</dbReference>
<evidence type="ECO:0000313" key="2">
    <source>
        <dbReference type="EMBL" id="TCQ01754.1"/>
    </source>
</evidence>
<keyword evidence="3" id="KW-1185">Reference proteome</keyword>
<dbReference type="InterPro" id="IPR050210">
    <property type="entry name" value="tRNA_Adenine-N(6)_MTase"/>
</dbReference>
<name>A0A4V2T3K4_9FIRM</name>
<proteinExistence type="predicted"/>
<dbReference type="GO" id="GO:0032259">
    <property type="term" value="P:methylation"/>
    <property type="evidence" value="ECO:0007669"/>
    <property type="project" value="UniProtKB-KW"/>
</dbReference>
<accession>A0A4V2T3K4</accession>
<dbReference type="Gene3D" id="3.40.50.150">
    <property type="entry name" value="Vaccinia Virus protein VP39"/>
    <property type="match status" value="1"/>
</dbReference>
<keyword evidence="2" id="KW-0808">Transferase</keyword>
<dbReference type="SUPFAM" id="SSF53335">
    <property type="entry name" value="S-adenosyl-L-methionine-dependent methyltransferases"/>
    <property type="match status" value="1"/>
</dbReference>
<dbReference type="PANTHER" id="PTHR47739:SF1">
    <property type="entry name" value="TRNA1(VAL) (ADENINE(37)-N6)-METHYLTRANSFERASE"/>
    <property type="match status" value="1"/>
</dbReference>
<feature type="domain" description="Methyltransferase small" evidence="1">
    <location>
        <begin position="38"/>
        <end position="173"/>
    </location>
</feature>
<dbReference type="GO" id="GO:0008168">
    <property type="term" value="F:methyltransferase activity"/>
    <property type="evidence" value="ECO:0007669"/>
    <property type="project" value="UniProtKB-KW"/>
</dbReference>
<dbReference type="AlphaFoldDB" id="A0A4V2T3K4"/>
<sequence>MDIRNIIKCGERLDDLQVKDLKIIQNPQGFCFGIDAVLLANFVQLNKGDKVVDLGTGTGIIPLLIAGKSEATHITGVEIQEEVADMAQRSVILNKLQDRIEIINKDLIGVENYLPINHFDIVTSNPPYMHPHGLKNTNDKKAISRHEIKCTLEDVIKTASKLVKHMGRFFMVHRPERLVDILTLCRQYKLEPKRMQFIHPSYKKKPNLLLIECRKAANPELRLMDPFYVYDENGKYTAHTYEIYGKESIQIGDED</sequence>
<dbReference type="Pfam" id="PF05175">
    <property type="entry name" value="MTS"/>
    <property type="match status" value="1"/>
</dbReference>
<dbReference type="PANTHER" id="PTHR47739">
    <property type="entry name" value="TRNA1(VAL) (ADENINE(37)-N6)-METHYLTRANSFERASE"/>
    <property type="match status" value="1"/>
</dbReference>
<dbReference type="Proteomes" id="UP000295504">
    <property type="component" value="Unassembled WGS sequence"/>
</dbReference>